<dbReference type="Proteomes" id="UP000777303">
    <property type="component" value="Unassembled WGS sequence"/>
</dbReference>
<proteinExistence type="predicted"/>
<dbReference type="InterPro" id="IPR029058">
    <property type="entry name" value="AB_hydrolase_fold"/>
</dbReference>
<name>A0A948TIT6_9LACO</name>
<keyword evidence="2" id="KW-0472">Membrane</keyword>
<keyword evidence="2" id="KW-0812">Transmembrane</keyword>
<comment type="caution">
    <text evidence="3">The sequence shown here is derived from an EMBL/GenBank/DDBJ whole genome shotgun (WGS) entry which is preliminary data.</text>
</comment>
<feature type="transmembrane region" description="Helical" evidence="2">
    <location>
        <begin position="12"/>
        <end position="32"/>
    </location>
</feature>
<protein>
    <submittedName>
        <fullName evidence="3">Alpha/beta hydrolase</fullName>
    </submittedName>
</protein>
<keyword evidence="2" id="KW-1133">Transmembrane helix</keyword>
<evidence type="ECO:0000256" key="2">
    <source>
        <dbReference type="SAM" id="Phobius"/>
    </source>
</evidence>
<feature type="region of interest" description="Disordered" evidence="1">
    <location>
        <begin position="282"/>
        <end position="305"/>
    </location>
</feature>
<dbReference type="Pfam" id="PF06028">
    <property type="entry name" value="DUF915"/>
    <property type="match status" value="1"/>
</dbReference>
<gene>
    <name evidence="3" type="ORF">H9901_01925</name>
</gene>
<evidence type="ECO:0000313" key="4">
    <source>
        <dbReference type="Proteomes" id="UP000777303"/>
    </source>
</evidence>
<dbReference type="Gene3D" id="3.40.50.1820">
    <property type="entry name" value="alpha/beta hydrolase"/>
    <property type="match status" value="1"/>
</dbReference>
<dbReference type="EMBL" id="JAHLFS010000027">
    <property type="protein sequence ID" value="MBU3851443.1"/>
    <property type="molecule type" value="Genomic_DNA"/>
</dbReference>
<reference evidence="3" key="1">
    <citation type="journal article" date="2021" name="PeerJ">
        <title>Extensive microbial diversity within the chicken gut microbiome revealed by metagenomics and culture.</title>
        <authorList>
            <person name="Gilroy R."/>
            <person name="Ravi A."/>
            <person name="Getino M."/>
            <person name="Pursley I."/>
            <person name="Horton D.L."/>
            <person name="Alikhan N.F."/>
            <person name="Baker D."/>
            <person name="Gharbi K."/>
            <person name="Hall N."/>
            <person name="Watson M."/>
            <person name="Adriaenssens E.M."/>
            <person name="Foster-Nyarko E."/>
            <person name="Jarju S."/>
            <person name="Secka A."/>
            <person name="Antonio M."/>
            <person name="Oren A."/>
            <person name="Chaudhuri R.R."/>
            <person name="La Ragione R."/>
            <person name="Hildebrand F."/>
            <person name="Pallen M.J."/>
        </authorList>
    </citation>
    <scope>NUCLEOTIDE SEQUENCE</scope>
    <source>
        <strain evidence="3">F6-6636</strain>
    </source>
</reference>
<dbReference type="InterPro" id="IPR010315">
    <property type="entry name" value="DUF915_hydro-like"/>
</dbReference>
<evidence type="ECO:0000313" key="3">
    <source>
        <dbReference type="EMBL" id="MBU3851443.1"/>
    </source>
</evidence>
<organism evidence="3 4">
    <name type="scientific">Candidatus Paralactobacillus gallistercoris</name>
    <dbReference type="NCBI Taxonomy" id="2838724"/>
    <lineage>
        <taxon>Bacteria</taxon>
        <taxon>Bacillati</taxon>
        <taxon>Bacillota</taxon>
        <taxon>Bacilli</taxon>
        <taxon>Lactobacillales</taxon>
        <taxon>Lactobacillaceae</taxon>
        <taxon>Lactobacillus</taxon>
    </lineage>
</organism>
<dbReference type="GO" id="GO:0016787">
    <property type="term" value="F:hydrolase activity"/>
    <property type="evidence" value="ECO:0007669"/>
    <property type="project" value="UniProtKB-KW"/>
</dbReference>
<sequence length="305" mass="35373">MKQKSKQYWRQIRWLLLIIIIIAIWWPATVWIHQRVHNEHQPVKSNMQPVILVPGSSATENRFDTLIDKLNDDGQRHSLLKLVVKTNDAITYKGKIYNNDNQPYIVIAFQDNHDGYDNIKKQANWLSLALDALMKKYHFNHFNAIGHSNGGLIWTYFLENYFDPHHMTIDKLMTIGAPFNLNESSSTKRTPMLQNFIQNNNKLPKNLDVYTIVGAETYNTDGLVPWESAVQARYVFQGKVKHFTEITVTGANAEHSDLPQNTEIVQSIEQNMLIQDDNNNTAHNQEQRIPQKEYDKIIDDKTSSK</sequence>
<keyword evidence="3" id="KW-0378">Hydrolase</keyword>
<dbReference type="AlphaFoldDB" id="A0A948TIT6"/>
<evidence type="ECO:0000256" key="1">
    <source>
        <dbReference type="SAM" id="MobiDB-lite"/>
    </source>
</evidence>
<accession>A0A948TIT6</accession>
<dbReference type="SUPFAM" id="SSF53474">
    <property type="entry name" value="alpha/beta-Hydrolases"/>
    <property type="match status" value="1"/>
</dbReference>
<reference evidence="3" key="2">
    <citation type="submission" date="2021-04" db="EMBL/GenBank/DDBJ databases">
        <authorList>
            <person name="Gilroy R."/>
        </authorList>
    </citation>
    <scope>NUCLEOTIDE SEQUENCE</scope>
    <source>
        <strain evidence="3">F6-6636</strain>
    </source>
</reference>
<feature type="compositionally biased region" description="Basic and acidic residues" evidence="1">
    <location>
        <begin position="285"/>
        <end position="305"/>
    </location>
</feature>